<dbReference type="CTD" id="78776764"/>
<sequence>MFLVEVPESDLYYVQFSTNLEPTRHVLLPNQYLQYVASRKSQVSYEIHRYHRFLPRVNPNLITVITMNRLAVRAVWHVVPVVCVSVGCVHV</sequence>
<reference evidence="1 2" key="1">
    <citation type="submission" date="2019-12" db="EMBL/GenBank/DDBJ databases">
        <title>Chromosome-level assembly of the Caenorhabditis remanei genome.</title>
        <authorList>
            <person name="Teterina A.A."/>
            <person name="Willis J.H."/>
            <person name="Phillips P.C."/>
        </authorList>
    </citation>
    <scope>NUCLEOTIDE SEQUENCE [LARGE SCALE GENOMIC DNA]</scope>
    <source>
        <strain evidence="1 2">PX506</strain>
        <tissue evidence="1">Whole organism</tissue>
    </source>
</reference>
<proteinExistence type="predicted"/>
<dbReference type="EMBL" id="WUAV01000005">
    <property type="protein sequence ID" value="KAF1752695.1"/>
    <property type="molecule type" value="Genomic_DNA"/>
</dbReference>
<name>A0A6A5GDG9_CAERE</name>
<organism evidence="1 2">
    <name type="scientific">Caenorhabditis remanei</name>
    <name type="common">Caenorhabditis vulgaris</name>
    <dbReference type="NCBI Taxonomy" id="31234"/>
    <lineage>
        <taxon>Eukaryota</taxon>
        <taxon>Metazoa</taxon>
        <taxon>Ecdysozoa</taxon>
        <taxon>Nematoda</taxon>
        <taxon>Chromadorea</taxon>
        <taxon>Rhabditida</taxon>
        <taxon>Rhabditina</taxon>
        <taxon>Rhabditomorpha</taxon>
        <taxon>Rhabditoidea</taxon>
        <taxon>Rhabditidae</taxon>
        <taxon>Peloderinae</taxon>
        <taxon>Caenorhabditis</taxon>
    </lineage>
</organism>
<evidence type="ECO:0000313" key="2">
    <source>
        <dbReference type="Proteomes" id="UP000483820"/>
    </source>
</evidence>
<evidence type="ECO:0000313" key="1">
    <source>
        <dbReference type="EMBL" id="KAF1752695.1"/>
    </source>
</evidence>
<dbReference type="RefSeq" id="XP_053581855.1">
    <property type="nucleotide sequence ID" value="XM_053732942.1"/>
</dbReference>
<protein>
    <submittedName>
        <fullName evidence="1">Uncharacterized protein</fullName>
    </submittedName>
</protein>
<dbReference type="AlphaFoldDB" id="A0A6A5GDG9"/>
<dbReference type="KEGG" id="crq:GCK72_019250"/>
<gene>
    <name evidence="1" type="ORF">GCK72_019250</name>
</gene>
<dbReference type="GeneID" id="78776764"/>
<dbReference type="Proteomes" id="UP000483820">
    <property type="component" value="Chromosome V"/>
</dbReference>
<accession>A0A6A5GDG9</accession>
<comment type="caution">
    <text evidence="1">The sequence shown here is derived from an EMBL/GenBank/DDBJ whole genome shotgun (WGS) entry which is preliminary data.</text>
</comment>